<evidence type="ECO:0000313" key="3">
    <source>
        <dbReference type="Proteomes" id="UP001565927"/>
    </source>
</evidence>
<comment type="caution">
    <text evidence="2">The sequence shown here is derived from an EMBL/GenBank/DDBJ whole genome shotgun (WGS) entry which is preliminary data.</text>
</comment>
<organism evidence="2 3">
    <name type="scientific">Kineococcus halophytocola</name>
    <dbReference type="NCBI Taxonomy" id="3234027"/>
    <lineage>
        <taxon>Bacteria</taxon>
        <taxon>Bacillati</taxon>
        <taxon>Actinomycetota</taxon>
        <taxon>Actinomycetes</taxon>
        <taxon>Kineosporiales</taxon>
        <taxon>Kineosporiaceae</taxon>
        <taxon>Kineococcus</taxon>
    </lineage>
</organism>
<dbReference type="InterPro" id="IPR014914">
    <property type="entry name" value="RES_dom"/>
</dbReference>
<dbReference type="EMBL" id="JBGFTU010000015">
    <property type="protein sequence ID" value="MEZ0165816.1"/>
    <property type="molecule type" value="Genomic_DNA"/>
</dbReference>
<protein>
    <submittedName>
        <fullName evidence="2">RES family NAD+ phosphorylase</fullName>
    </submittedName>
</protein>
<keyword evidence="3" id="KW-1185">Reference proteome</keyword>
<dbReference type="Pfam" id="PF08808">
    <property type="entry name" value="RES"/>
    <property type="match status" value="1"/>
</dbReference>
<evidence type="ECO:0000259" key="1">
    <source>
        <dbReference type="Pfam" id="PF08808"/>
    </source>
</evidence>
<dbReference type="Proteomes" id="UP001565927">
    <property type="component" value="Unassembled WGS sequence"/>
</dbReference>
<name>A0ABV4H603_9ACTN</name>
<proteinExistence type="predicted"/>
<reference evidence="2 3" key="1">
    <citation type="submission" date="2024-07" db="EMBL/GenBank/DDBJ databases">
        <authorList>
            <person name="Thanompreechachai J."/>
            <person name="Duangmal K."/>
        </authorList>
    </citation>
    <scope>NUCLEOTIDE SEQUENCE [LARGE SCALE GENOMIC DNA]</scope>
    <source>
        <strain evidence="2 3">LSe6-4</strain>
    </source>
</reference>
<dbReference type="RefSeq" id="WP_370442042.1">
    <property type="nucleotide sequence ID" value="NZ_JBGFTU010000015.1"/>
</dbReference>
<feature type="domain" description="RES" evidence="1">
    <location>
        <begin position="31"/>
        <end position="184"/>
    </location>
</feature>
<sequence length="229" mass="25806">MARPLKRPDRPLSGGREFVWSYRPGTRVWTWSRVYHRDRFTAAADAFKDYGPTNRFDHHRPDPVGKARVDPDRHVLYVARDIVTGACEVFGETEEALLCSRWRVARVRPLRPLHLLDLAGPGSALLVGALPQIGSGHVPRGLTQEWARALYEDQPLRRRADGVRYSTSYTGAAALAVWNRRGDVTTVVGSDEPLRTPHVLAHLTAELPRRGITVEQVEDDACRRCRDDA</sequence>
<accession>A0ABV4H603</accession>
<evidence type="ECO:0000313" key="2">
    <source>
        <dbReference type="EMBL" id="MEZ0165816.1"/>
    </source>
</evidence>
<gene>
    <name evidence="2" type="ORF">AB2L27_13745</name>
</gene>